<dbReference type="GO" id="GO:0046872">
    <property type="term" value="F:metal ion binding"/>
    <property type="evidence" value="ECO:0007669"/>
    <property type="project" value="UniProtKB-KW"/>
</dbReference>
<dbReference type="InterPro" id="IPR008707">
    <property type="entry name" value="B-propeller_PilY1"/>
</dbReference>
<keyword evidence="3" id="KW-1029">Fimbrium biogenesis</keyword>
<evidence type="ECO:0000256" key="4">
    <source>
        <dbReference type="ARBA" id="ARBA00022723"/>
    </source>
</evidence>
<dbReference type="Proteomes" id="UP000191094">
    <property type="component" value="Unassembled WGS sequence"/>
</dbReference>
<name>A0A1T0CCS7_9GAMM</name>
<sequence>MKLKNKLAKPSISMPKVMFSHLFVAMWALLASNSLQADVDVKNIGDLEIYQQAQGGETSLMMMIDTSGSMGISSLVLPKDNKYGSPGDVDKPLCTHEAVAQRGIDSNHDGKKVLQWKYDAPPTKKQVTVINGKTHTYYLRGCYDKSNGNKIVYDRLSRMKEALIQLLSSKSVSDSIIMGLGHYSSYTPFKVTDTQNRLVDSHSGTILVEAKPLTPEHRNKLIEALIQFKSVDGFTNEDGTANPDRKASSKNQPEEYKAAGGTPTAQAYAEAGAAMLGTNTGHVYNYLPKGEKVKLIYDGSSTHYNHNINKQIYFTCNKSVGYVEHPRPGEDIIACINKWDGQNVSSLLNMKFSDLIGGWSKVPYEPLDLETVTGLVWLNQFNHAGNVNGQFYGQDNVGGQLVLYRTSPFALKTKDILGNYGCPSGEDFNPKNNTCSRYYKHQASRRWWSNNSCHVGVRVDGKDYNFLHQENYTRGTVICHYMNTYPAPRQATKVADEDGYNMGGFDYSTNAAKTGSNYTKIAKKGECSANGIYFLTDGVPNSSRKSIAANVMNLSLGDKGNFSSTIAPTGLTSPPITQSLFGEETGAWEYIGEYAKRLNDPTKNPAGVSIKTAVAGFGTSFAGLDYDAATKKYDCNTQGASQDAKNACKWGQRGEGYGEGGFFYTQSSQDIADSIVNFISSLDNTLPSSPSGVITVPKDPFKAIGEMPYAFMPTVEPRVGGGSNSNIWPGNVKKYNLHNGTLQGKNNTNISTNVFTDVAGNLNGGTADLWANTSSAKPGEKHDSVTVGGLYSNLKAPNHPNPTDNIRTLYVEDLTAKGQTTTTFKKITVDGFWGTVTGLDDLVDTNTYTQKNKLMLLQFLGFERAAYKENGKEKYTKNLSEMYDMPDIKMKNLVLKKTSNANKVLGASIHSKPVAVSYGASLDDKGRVLDTNRQDYVFFGSMDGALHLVNAKDQANGGGTEDVAIIPRIMMQTQPEALVPNSTYSNGRAPGVPKFGIDGHWVLKNSYDYDYTTKKAKPADKVLAYGGMRLGGEGLLALDITDKTKPNKAFTSQSSALIDSKTQGFERIGHIWNQPTLARIKKSESDTNGTDVIIFGGGYDMCYEYEGFQHGITDSNLKNCSNKTDIKGNAVYIVDAKSGQLLWRASNTNGNGNGTKITNSDLKHSIVAGISAIDRNADGITDHLYFGDLGGQLFRVDFKDGNITSSSITKLLKNEYENTANAKYTHRFYEMPVVSIHRNPTSNQLFALINIVSGDRSSPLSKMRDNNQYADRVYGIIDTDVTKINLFDTNFTKTVKDLTNDKLVDLSTAMGTVPSTGYTDTQRINAMQPMIKGTKQGWYYPLTRFDGWSNVRYGKGVGKSDIFANHLYISVFNPDMSYSNANACTAKIAGGTERQMYCLPYGICMDPAGTSAQQKRYTQSKNGTAGFIRAGQGLQELNFGPISSDRTDARVLINTTSITEQIKKQNRVNFGTDNDKKLRPPSVGLGNQSGSSSPNDPPIIGLDQTNIAASGSSSASSVAGDGTGELSIESQRYMLQPRQWY</sequence>
<feature type="region of interest" description="Disordered" evidence="7">
    <location>
        <begin position="235"/>
        <end position="259"/>
    </location>
</feature>
<feature type="domain" description="PilY1 beta-propeller" evidence="9">
    <location>
        <begin position="932"/>
        <end position="1207"/>
    </location>
</feature>
<feature type="signal peptide" evidence="8">
    <location>
        <begin position="1"/>
        <end position="37"/>
    </location>
</feature>
<feature type="compositionally biased region" description="Polar residues" evidence="7">
    <location>
        <begin position="1485"/>
        <end position="1494"/>
    </location>
</feature>
<evidence type="ECO:0000313" key="11">
    <source>
        <dbReference type="Proteomes" id="UP000191094"/>
    </source>
</evidence>
<dbReference type="InterPro" id="IPR011047">
    <property type="entry name" value="Quinoprotein_ADH-like_sf"/>
</dbReference>
<comment type="caution">
    <text evidence="10">The sequence shown here is derived from an EMBL/GenBank/DDBJ whole genome shotgun (WGS) entry which is preliminary data.</text>
</comment>
<comment type="subcellular location">
    <subcellularLocation>
        <location evidence="1">Fimbrium</location>
    </subcellularLocation>
</comment>
<evidence type="ECO:0000256" key="6">
    <source>
        <dbReference type="ARBA" id="ARBA00023263"/>
    </source>
</evidence>
<feature type="non-terminal residue" evidence="10">
    <location>
        <position position="1541"/>
    </location>
</feature>
<keyword evidence="11" id="KW-1185">Reference proteome</keyword>
<protein>
    <recommendedName>
        <fullName evidence="9">PilY1 beta-propeller domain-containing protein</fullName>
    </recommendedName>
</protein>
<dbReference type="SUPFAM" id="SSF50998">
    <property type="entry name" value="Quinoprotein alcohol dehydrogenase-like"/>
    <property type="match status" value="1"/>
</dbReference>
<dbReference type="RefSeq" id="WP_078307972.1">
    <property type="nucleotide sequence ID" value="NZ_MUYT01000011.1"/>
</dbReference>
<accession>A0A1T0CCS7</accession>
<evidence type="ECO:0000313" key="10">
    <source>
        <dbReference type="EMBL" id="OOS19941.1"/>
    </source>
</evidence>
<keyword evidence="8" id="KW-0732">Signal</keyword>
<evidence type="ECO:0000256" key="8">
    <source>
        <dbReference type="SAM" id="SignalP"/>
    </source>
</evidence>
<dbReference type="EMBL" id="MUYT01000011">
    <property type="protein sequence ID" value="OOS19941.1"/>
    <property type="molecule type" value="Genomic_DNA"/>
</dbReference>
<gene>
    <name evidence="10" type="ORF">B0682_07670</name>
</gene>
<keyword evidence="4" id="KW-0479">Metal-binding</keyword>
<keyword evidence="5" id="KW-0106">Calcium</keyword>
<proteinExistence type="inferred from homology"/>
<dbReference type="GO" id="GO:0009289">
    <property type="term" value="C:pilus"/>
    <property type="evidence" value="ECO:0007669"/>
    <property type="project" value="UniProtKB-SubCell"/>
</dbReference>
<evidence type="ECO:0000259" key="9">
    <source>
        <dbReference type="Pfam" id="PF05567"/>
    </source>
</evidence>
<feature type="chain" id="PRO_5012933319" description="PilY1 beta-propeller domain-containing protein" evidence="8">
    <location>
        <begin position="38"/>
        <end position="1541"/>
    </location>
</feature>
<keyword evidence="6" id="KW-0281">Fimbrium</keyword>
<evidence type="ECO:0000256" key="5">
    <source>
        <dbReference type="ARBA" id="ARBA00022837"/>
    </source>
</evidence>
<evidence type="ECO:0000256" key="3">
    <source>
        <dbReference type="ARBA" id="ARBA00022558"/>
    </source>
</evidence>
<dbReference type="STRING" id="90241.B0682_07670"/>
<feature type="compositionally biased region" description="Basic and acidic residues" evidence="7">
    <location>
        <begin position="243"/>
        <end position="257"/>
    </location>
</feature>
<organism evidence="10 11">
    <name type="scientific">Lwoffella lincolnii</name>
    <dbReference type="NCBI Taxonomy" id="90241"/>
    <lineage>
        <taxon>Bacteria</taxon>
        <taxon>Pseudomonadati</taxon>
        <taxon>Pseudomonadota</taxon>
        <taxon>Gammaproteobacteria</taxon>
        <taxon>Moraxellales</taxon>
        <taxon>Moraxellaceae</taxon>
        <taxon>Lwoffella</taxon>
    </lineage>
</organism>
<evidence type="ECO:0000256" key="7">
    <source>
        <dbReference type="SAM" id="MobiDB-lite"/>
    </source>
</evidence>
<comment type="similarity">
    <text evidence="2">Belongs to the PilY1 family.</text>
</comment>
<evidence type="ECO:0000256" key="2">
    <source>
        <dbReference type="ARBA" id="ARBA00008387"/>
    </source>
</evidence>
<dbReference type="OrthoDB" id="7156875at2"/>
<evidence type="ECO:0000256" key="1">
    <source>
        <dbReference type="ARBA" id="ARBA00004561"/>
    </source>
</evidence>
<dbReference type="Pfam" id="PF05567">
    <property type="entry name" value="T4P_PilY1"/>
    <property type="match status" value="1"/>
</dbReference>
<reference evidence="10 11" key="1">
    <citation type="submission" date="2017-02" db="EMBL/GenBank/DDBJ databases">
        <title>Draft genome sequence of Moraxella lincolnii CCUG 9405T type strain.</title>
        <authorList>
            <person name="Salva-Serra F."/>
            <person name="Engstrom-Jakobsson H."/>
            <person name="Thorell K."/>
            <person name="Jaen-Luchoro D."/>
            <person name="Gonzales-Siles L."/>
            <person name="Karlsson R."/>
            <person name="Yazdan S."/>
            <person name="Boulund F."/>
            <person name="Johnning A."/>
            <person name="Engstrand L."/>
            <person name="Kristiansson E."/>
            <person name="Moore E."/>
        </authorList>
    </citation>
    <scope>NUCLEOTIDE SEQUENCE [LARGE SCALE GENOMIC DNA]</scope>
    <source>
        <strain evidence="10 11">CCUG 9405</strain>
    </source>
</reference>
<feature type="region of interest" description="Disordered" evidence="7">
    <location>
        <begin position="1466"/>
        <end position="1504"/>
    </location>
</feature>